<accession>A0ABT7MKZ4</accession>
<dbReference type="EMBL" id="JASWER010000001">
    <property type="protein sequence ID" value="MDL5376092.1"/>
    <property type="molecule type" value="Genomic_DNA"/>
</dbReference>
<dbReference type="RefSeq" id="WP_021067349.1">
    <property type="nucleotide sequence ID" value="NZ_CP183077.1"/>
</dbReference>
<feature type="compositionally biased region" description="Acidic residues" evidence="1">
    <location>
        <begin position="35"/>
        <end position="44"/>
    </location>
</feature>
<protein>
    <submittedName>
        <fullName evidence="2">Uncharacterized protein</fullName>
    </submittedName>
</protein>
<comment type="caution">
    <text evidence="2">The sequence shown here is derived from an EMBL/GenBank/DDBJ whole genome shotgun (WGS) entry which is preliminary data.</text>
</comment>
<keyword evidence="3" id="KW-1185">Reference proteome</keyword>
<reference evidence="2 3" key="1">
    <citation type="submission" date="2023-06" db="EMBL/GenBank/DDBJ databases">
        <title>Influencing factors and mechanism of Cr(VI) reduction by facultative anaerobic Exiguobacterium sp. PY14.</title>
        <authorList>
            <person name="Zou L."/>
        </authorList>
    </citation>
    <scope>NUCLEOTIDE SEQUENCE [LARGE SCALE GENOMIC DNA]</scope>
    <source>
        <strain evidence="2 3">PY14</strain>
    </source>
</reference>
<name>A0ABT7MKZ4_9BACL</name>
<organism evidence="2 3">
    <name type="scientific">Exiguobacterium mexicanum</name>
    <dbReference type="NCBI Taxonomy" id="340146"/>
    <lineage>
        <taxon>Bacteria</taxon>
        <taxon>Bacillati</taxon>
        <taxon>Bacillota</taxon>
        <taxon>Bacilli</taxon>
        <taxon>Bacillales</taxon>
        <taxon>Bacillales Family XII. Incertae Sedis</taxon>
        <taxon>Exiguobacterium</taxon>
    </lineage>
</organism>
<dbReference type="Proteomes" id="UP001230807">
    <property type="component" value="Unassembled WGS sequence"/>
</dbReference>
<evidence type="ECO:0000313" key="3">
    <source>
        <dbReference type="Proteomes" id="UP001230807"/>
    </source>
</evidence>
<sequence length="44" mass="4833">MKRDESQPGVHPDPVPDEESDPATKPAPTQHPDPDPEQDNDDSN</sequence>
<evidence type="ECO:0000256" key="1">
    <source>
        <dbReference type="SAM" id="MobiDB-lite"/>
    </source>
</evidence>
<feature type="region of interest" description="Disordered" evidence="1">
    <location>
        <begin position="1"/>
        <end position="44"/>
    </location>
</feature>
<proteinExistence type="predicted"/>
<evidence type="ECO:0000313" key="2">
    <source>
        <dbReference type="EMBL" id="MDL5376092.1"/>
    </source>
</evidence>
<gene>
    <name evidence="2" type="ORF">QR695_03600</name>
</gene>